<accession>A0A1I4F1I1</accession>
<sequence>MTTHDKTTRRRFLQAAGGVGASLALAGCTGSEGDGESTPAANGSATSEGTETGTSSEGGEAGTLNLINSTLSSLDPISADDTASGAVTTQLFDGLMTYPNGEVPVEPVIAEGYETSEDFTTYTFSLKEGVTFHNGTEVTAADFVYSYERLAASSNSRTAADILQTIGVVHEVDGDENYVPESLAVEAVDDYTVEITIEQPFAPTLQVLSNNQFAAVPEGIVGDVEGYEGEMEYNEFASSNPIGAGPFTFDAWQEGTDVSVSAYDDYHGDVPQLDGVRWQIIEDDNAIYNYAMNENADAFDIPTAKFDRGKLSVEETDDRGRRHGTYGPVRNGKTVNYLGVPTLSVYYIGFNMEAVEKPVRQAVAHALNQQTVVEQVFKRRGVPAYHYMTPGIYPGGAEGYSTHAEESYPYGYNESQLDEARALMEEAGYGPDNPYELEFLIYESTTWEDTGKLLRDQLASAHIEMTITKAPFSALLSRVRKMDVQAYSLGWVVPWAAPDAFVKHLNPAASDPTASGAIESYNQWPTDTEAAQNAIDAWNQISENRAPTDEAEQLRAEAAVEMEEANWADVANLPVYHQIEERFWYDRVSIPPFGIGGMFKQKYNGASFE</sequence>
<dbReference type="InterPro" id="IPR039424">
    <property type="entry name" value="SBP_5"/>
</dbReference>
<dbReference type="EMBL" id="FOTC01000002">
    <property type="protein sequence ID" value="SFL10251.1"/>
    <property type="molecule type" value="Genomic_DNA"/>
</dbReference>
<keyword evidence="7" id="KW-1185">Reference proteome</keyword>
<dbReference type="SUPFAM" id="SSF53850">
    <property type="entry name" value="Periplasmic binding protein-like II"/>
    <property type="match status" value="1"/>
</dbReference>
<dbReference type="Proteomes" id="UP000199607">
    <property type="component" value="Unassembled WGS sequence"/>
</dbReference>
<dbReference type="GO" id="GO:0015833">
    <property type="term" value="P:peptide transport"/>
    <property type="evidence" value="ECO:0007669"/>
    <property type="project" value="TreeGrafter"/>
</dbReference>
<evidence type="ECO:0000256" key="4">
    <source>
        <dbReference type="SAM" id="MobiDB-lite"/>
    </source>
</evidence>
<dbReference type="InterPro" id="IPR000914">
    <property type="entry name" value="SBP_5_dom"/>
</dbReference>
<dbReference type="AlphaFoldDB" id="A0A1I4F1I1"/>
<dbReference type="Gene3D" id="3.10.105.10">
    <property type="entry name" value="Dipeptide-binding Protein, Domain 3"/>
    <property type="match status" value="1"/>
</dbReference>
<dbReference type="Gene3D" id="3.40.190.10">
    <property type="entry name" value="Periplasmic binding protein-like II"/>
    <property type="match status" value="1"/>
</dbReference>
<dbReference type="GO" id="GO:1904680">
    <property type="term" value="F:peptide transmembrane transporter activity"/>
    <property type="evidence" value="ECO:0007669"/>
    <property type="project" value="TreeGrafter"/>
</dbReference>
<evidence type="ECO:0000259" key="5">
    <source>
        <dbReference type="Pfam" id="PF00496"/>
    </source>
</evidence>
<dbReference type="PROSITE" id="PS51318">
    <property type="entry name" value="TAT"/>
    <property type="match status" value="1"/>
</dbReference>
<dbReference type="InterPro" id="IPR006311">
    <property type="entry name" value="TAT_signal"/>
</dbReference>
<dbReference type="Pfam" id="PF00496">
    <property type="entry name" value="SBP_bac_5"/>
    <property type="match status" value="1"/>
</dbReference>
<protein>
    <submittedName>
        <fullName evidence="6">Peptide/nickel transport system substrate-binding protein</fullName>
    </submittedName>
</protein>
<evidence type="ECO:0000256" key="1">
    <source>
        <dbReference type="ARBA" id="ARBA00005695"/>
    </source>
</evidence>
<feature type="domain" description="Solute-binding protein family 5" evidence="5">
    <location>
        <begin position="105"/>
        <end position="506"/>
    </location>
</feature>
<dbReference type="PANTHER" id="PTHR30290:SF9">
    <property type="entry name" value="OLIGOPEPTIDE-BINDING PROTEIN APPA"/>
    <property type="match status" value="1"/>
</dbReference>
<evidence type="ECO:0000313" key="7">
    <source>
        <dbReference type="Proteomes" id="UP000199607"/>
    </source>
</evidence>
<keyword evidence="2" id="KW-0813">Transport</keyword>
<feature type="region of interest" description="Disordered" evidence="4">
    <location>
        <begin position="29"/>
        <end position="62"/>
    </location>
</feature>
<dbReference type="PROSITE" id="PS51257">
    <property type="entry name" value="PROKAR_LIPOPROTEIN"/>
    <property type="match status" value="1"/>
</dbReference>
<evidence type="ECO:0000313" key="6">
    <source>
        <dbReference type="EMBL" id="SFL10251.1"/>
    </source>
</evidence>
<evidence type="ECO:0000256" key="3">
    <source>
        <dbReference type="ARBA" id="ARBA00022729"/>
    </source>
</evidence>
<reference evidence="7" key="1">
    <citation type="submission" date="2016-10" db="EMBL/GenBank/DDBJ databases">
        <authorList>
            <person name="Varghese N."/>
            <person name="Submissions S."/>
        </authorList>
    </citation>
    <scope>NUCLEOTIDE SEQUENCE [LARGE SCALE GENOMIC DNA]</scope>
    <source>
        <strain evidence="7">CGMCC 1.7738</strain>
    </source>
</reference>
<proteinExistence type="inferred from homology"/>
<evidence type="ECO:0000256" key="2">
    <source>
        <dbReference type="ARBA" id="ARBA00022448"/>
    </source>
</evidence>
<keyword evidence="3" id="KW-0732">Signal</keyword>
<feature type="compositionally biased region" description="Low complexity" evidence="4">
    <location>
        <begin position="43"/>
        <end position="62"/>
    </location>
</feature>
<organism evidence="6 7">
    <name type="scientific">Halogranum rubrum</name>
    <dbReference type="NCBI Taxonomy" id="553466"/>
    <lineage>
        <taxon>Archaea</taxon>
        <taxon>Methanobacteriati</taxon>
        <taxon>Methanobacteriota</taxon>
        <taxon>Stenosarchaea group</taxon>
        <taxon>Halobacteria</taxon>
        <taxon>Halobacteriales</taxon>
        <taxon>Haloferacaceae</taxon>
    </lineage>
</organism>
<dbReference type="CDD" id="cd00995">
    <property type="entry name" value="PBP2_NikA_DppA_OppA_like"/>
    <property type="match status" value="1"/>
</dbReference>
<dbReference type="STRING" id="553466.SAMN04487950_2460"/>
<dbReference type="PANTHER" id="PTHR30290">
    <property type="entry name" value="PERIPLASMIC BINDING COMPONENT OF ABC TRANSPORTER"/>
    <property type="match status" value="1"/>
</dbReference>
<dbReference type="RefSeq" id="WP_089869683.1">
    <property type="nucleotide sequence ID" value="NZ_FOTC01000002.1"/>
</dbReference>
<comment type="similarity">
    <text evidence="1">Belongs to the bacterial solute-binding protein 5 family.</text>
</comment>
<name>A0A1I4F1I1_9EURY</name>
<gene>
    <name evidence="6" type="ORF">SAMN04487950_2460</name>
</gene>